<proteinExistence type="predicted"/>
<evidence type="ECO:0000313" key="1">
    <source>
        <dbReference type="EMBL" id="CAB0042037.1"/>
    </source>
</evidence>
<evidence type="ECO:0000313" key="2">
    <source>
        <dbReference type="Proteomes" id="UP000479190"/>
    </source>
</evidence>
<dbReference type="EMBL" id="CADCXV010001150">
    <property type="protein sequence ID" value="CAB0042037.1"/>
    <property type="molecule type" value="Genomic_DNA"/>
</dbReference>
<protein>
    <submittedName>
        <fullName evidence="1">Uncharacterized protein</fullName>
    </submittedName>
</protein>
<dbReference type="AlphaFoldDB" id="A0A6H5J3J7"/>
<name>A0A6H5J3J7_9HYME</name>
<dbReference type="Proteomes" id="UP000479190">
    <property type="component" value="Unassembled WGS sequence"/>
</dbReference>
<accession>A0A6H5J3J7</accession>
<reference evidence="1 2" key="1">
    <citation type="submission" date="2020-02" db="EMBL/GenBank/DDBJ databases">
        <authorList>
            <person name="Ferguson B K."/>
        </authorList>
    </citation>
    <scope>NUCLEOTIDE SEQUENCE [LARGE SCALE GENOMIC DNA]</scope>
</reference>
<sequence length="85" mass="9507">MLRACISPIPRASTHTHTLLYALHTAGLSQKVSRRGGVWRKTSEAACRDSYTLSASSVHMFRDRSCSSAIALELTLYAWQPSRQR</sequence>
<keyword evidence="2" id="KW-1185">Reference proteome</keyword>
<organism evidence="1 2">
    <name type="scientific">Trichogramma brassicae</name>
    <dbReference type="NCBI Taxonomy" id="86971"/>
    <lineage>
        <taxon>Eukaryota</taxon>
        <taxon>Metazoa</taxon>
        <taxon>Ecdysozoa</taxon>
        <taxon>Arthropoda</taxon>
        <taxon>Hexapoda</taxon>
        <taxon>Insecta</taxon>
        <taxon>Pterygota</taxon>
        <taxon>Neoptera</taxon>
        <taxon>Endopterygota</taxon>
        <taxon>Hymenoptera</taxon>
        <taxon>Apocrita</taxon>
        <taxon>Proctotrupomorpha</taxon>
        <taxon>Chalcidoidea</taxon>
        <taxon>Trichogrammatidae</taxon>
        <taxon>Trichogramma</taxon>
    </lineage>
</organism>
<gene>
    <name evidence="1" type="ORF">TBRA_LOCUS13679</name>
</gene>